<dbReference type="InterPro" id="IPR036412">
    <property type="entry name" value="HAD-like_sf"/>
</dbReference>
<dbReference type="InterPro" id="IPR023214">
    <property type="entry name" value="HAD_sf"/>
</dbReference>
<gene>
    <name evidence="2" type="ORF">DAY19_07830</name>
</gene>
<keyword evidence="1" id="KW-0732">Signal</keyword>
<evidence type="ECO:0000256" key="1">
    <source>
        <dbReference type="SAM" id="SignalP"/>
    </source>
</evidence>
<dbReference type="Gene3D" id="3.40.50.1000">
    <property type="entry name" value="HAD superfamily/HAD-like"/>
    <property type="match status" value="1"/>
</dbReference>
<evidence type="ECO:0000313" key="2">
    <source>
        <dbReference type="EMBL" id="RZF21588.1"/>
    </source>
</evidence>
<dbReference type="Proteomes" id="UP000443582">
    <property type="component" value="Unassembled WGS sequence"/>
</dbReference>
<evidence type="ECO:0000313" key="3">
    <source>
        <dbReference type="Proteomes" id="UP000443582"/>
    </source>
</evidence>
<protein>
    <recommendedName>
        <fullName evidence="4">Haloacid dehalogenase-like hydrolase</fullName>
    </recommendedName>
</protein>
<organism evidence="2 3">
    <name type="scientific">Halobacteriovorax vibrionivorans</name>
    <dbReference type="NCBI Taxonomy" id="2152716"/>
    <lineage>
        <taxon>Bacteria</taxon>
        <taxon>Pseudomonadati</taxon>
        <taxon>Bdellovibrionota</taxon>
        <taxon>Bacteriovoracia</taxon>
        <taxon>Bacteriovoracales</taxon>
        <taxon>Halobacteriovoraceae</taxon>
        <taxon>Halobacteriovorax</taxon>
    </lineage>
</organism>
<accession>A0ABY0IHI6</accession>
<keyword evidence="3" id="KW-1185">Reference proteome</keyword>
<sequence>MKKNLKITLFSLFTIISCAAIGYFASDSQETTTTERWVFFDLGDTIVNTKESGNYHYYPGALEYIRSLKEMGIKVAIISNIPESFGETYDQKIESLNQYVKAHWNDQDQFDLTIFHKVYIPMSNDELKPAPYIFNKALDETGRHPSLYISEAFDEVEAAKQLGFAGFHFAAGVGQEKVESTLYIELSKIVDYIDQNSHL</sequence>
<comment type="caution">
    <text evidence="2">The sequence shown here is derived from an EMBL/GenBank/DDBJ whole genome shotgun (WGS) entry which is preliminary data.</text>
</comment>
<evidence type="ECO:0008006" key="4">
    <source>
        <dbReference type="Google" id="ProtNLM"/>
    </source>
</evidence>
<feature type="signal peptide" evidence="1">
    <location>
        <begin position="1"/>
        <end position="19"/>
    </location>
</feature>
<name>A0ABY0IHI6_9BACT</name>
<dbReference type="RefSeq" id="WP_115361121.1">
    <property type="nucleotide sequence ID" value="NZ_QDKL01000002.1"/>
</dbReference>
<dbReference type="EMBL" id="QDKL01000002">
    <property type="protein sequence ID" value="RZF21588.1"/>
    <property type="molecule type" value="Genomic_DNA"/>
</dbReference>
<reference evidence="3" key="1">
    <citation type="journal article" date="2019" name="Int. J. Syst. Evol. Microbiol.">
        <title>Halobacteriovorax valvorus sp. nov., a novel prokaryotic predator isolated from coastal seawater of China.</title>
        <authorList>
            <person name="Chen M.-X."/>
        </authorList>
    </citation>
    <scope>NUCLEOTIDE SEQUENCE [LARGE SCALE GENOMIC DNA]</scope>
    <source>
        <strain evidence="3">BL9</strain>
    </source>
</reference>
<proteinExistence type="predicted"/>
<dbReference type="PROSITE" id="PS51257">
    <property type="entry name" value="PROKAR_LIPOPROTEIN"/>
    <property type="match status" value="1"/>
</dbReference>
<feature type="chain" id="PRO_5046287684" description="Haloacid dehalogenase-like hydrolase" evidence="1">
    <location>
        <begin position="20"/>
        <end position="199"/>
    </location>
</feature>
<dbReference type="SUPFAM" id="SSF56784">
    <property type="entry name" value="HAD-like"/>
    <property type="match status" value="1"/>
</dbReference>
<dbReference type="Pfam" id="PF00702">
    <property type="entry name" value="Hydrolase"/>
    <property type="match status" value="1"/>
</dbReference>